<reference evidence="1 2" key="1">
    <citation type="submission" date="2020-09" db="EMBL/GenBank/DDBJ databases">
        <title>De no assembly of potato wild relative species, Solanum commersonii.</title>
        <authorList>
            <person name="Cho K."/>
        </authorList>
    </citation>
    <scope>NUCLEOTIDE SEQUENCE [LARGE SCALE GENOMIC DNA]</scope>
    <source>
        <strain evidence="1">LZ3.2</strain>
        <tissue evidence="1">Leaf</tissue>
    </source>
</reference>
<comment type="caution">
    <text evidence="1">The sequence shown here is derived from an EMBL/GenBank/DDBJ whole genome shotgun (WGS) entry which is preliminary data.</text>
</comment>
<dbReference type="OrthoDB" id="10621134at2759"/>
<keyword evidence="2" id="KW-1185">Reference proteome</keyword>
<evidence type="ECO:0000313" key="2">
    <source>
        <dbReference type="Proteomes" id="UP000824120"/>
    </source>
</evidence>
<gene>
    <name evidence="1" type="ORF">H5410_037454</name>
</gene>
<dbReference type="AlphaFoldDB" id="A0A9J5YB94"/>
<protein>
    <submittedName>
        <fullName evidence="1">Uncharacterized protein</fullName>
    </submittedName>
</protein>
<evidence type="ECO:0000313" key="1">
    <source>
        <dbReference type="EMBL" id="KAG5596222.1"/>
    </source>
</evidence>
<proteinExistence type="predicted"/>
<sequence length="116" mass="13153">MIVKKQKQQYEEPTIPFGHKFQKGKALVLLSGRVVGDPGVWKVTKQKSPISQPPLLESKFATLAEESSSNEASSSHNNIETNFIESNFDYRTFQKLPSNGRKIFNLDQQSTPQMRI</sequence>
<organism evidence="1 2">
    <name type="scientific">Solanum commersonii</name>
    <name type="common">Commerson's wild potato</name>
    <name type="synonym">Commerson's nightshade</name>
    <dbReference type="NCBI Taxonomy" id="4109"/>
    <lineage>
        <taxon>Eukaryota</taxon>
        <taxon>Viridiplantae</taxon>
        <taxon>Streptophyta</taxon>
        <taxon>Embryophyta</taxon>
        <taxon>Tracheophyta</taxon>
        <taxon>Spermatophyta</taxon>
        <taxon>Magnoliopsida</taxon>
        <taxon>eudicotyledons</taxon>
        <taxon>Gunneridae</taxon>
        <taxon>Pentapetalae</taxon>
        <taxon>asterids</taxon>
        <taxon>lamiids</taxon>
        <taxon>Solanales</taxon>
        <taxon>Solanaceae</taxon>
        <taxon>Solanoideae</taxon>
        <taxon>Solaneae</taxon>
        <taxon>Solanum</taxon>
    </lineage>
</organism>
<dbReference type="Proteomes" id="UP000824120">
    <property type="component" value="Chromosome 7"/>
</dbReference>
<dbReference type="EMBL" id="JACXVP010000007">
    <property type="protein sequence ID" value="KAG5596222.1"/>
    <property type="molecule type" value="Genomic_DNA"/>
</dbReference>
<name>A0A9J5YB94_SOLCO</name>
<accession>A0A9J5YB94</accession>